<comment type="caution">
    <text evidence="2">The sequence shown here is derived from an EMBL/GenBank/DDBJ whole genome shotgun (WGS) entry which is preliminary data.</text>
</comment>
<name>A0A1Q8CW85_9PSEU</name>
<accession>A0A1Q8CW85</accession>
<evidence type="ECO:0000313" key="3">
    <source>
        <dbReference type="Proteomes" id="UP000185596"/>
    </source>
</evidence>
<gene>
    <name evidence="2" type="ORF">BU204_04970</name>
</gene>
<proteinExistence type="predicted"/>
<protein>
    <submittedName>
        <fullName evidence="2">Uncharacterized protein</fullName>
    </submittedName>
</protein>
<feature type="region of interest" description="Disordered" evidence="1">
    <location>
        <begin position="580"/>
        <end position="603"/>
    </location>
</feature>
<dbReference type="STRING" id="1912961.BU204_04970"/>
<evidence type="ECO:0000313" key="2">
    <source>
        <dbReference type="EMBL" id="OLF18619.1"/>
    </source>
</evidence>
<feature type="compositionally biased region" description="Basic and acidic residues" evidence="1">
    <location>
        <begin position="287"/>
        <end position="304"/>
    </location>
</feature>
<reference evidence="2 3" key="1">
    <citation type="submission" date="2016-12" db="EMBL/GenBank/DDBJ databases">
        <title>The draft genome sequence of Actinophytocola sp. 11-183.</title>
        <authorList>
            <person name="Wang W."/>
            <person name="Yuan L."/>
        </authorList>
    </citation>
    <scope>NUCLEOTIDE SEQUENCE [LARGE SCALE GENOMIC DNA]</scope>
    <source>
        <strain evidence="2 3">11-183</strain>
    </source>
</reference>
<organism evidence="2 3">
    <name type="scientific">Actinophytocola xanthii</name>
    <dbReference type="NCBI Taxonomy" id="1912961"/>
    <lineage>
        <taxon>Bacteria</taxon>
        <taxon>Bacillati</taxon>
        <taxon>Actinomycetota</taxon>
        <taxon>Actinomycetes</taxon>
        <taxon>Pseudonocardiales</taxon>
        <taxon>Pseudonocardiaceae</taxon>
    </lineage>
</organism>
<dbReference type="Proteomes" id="UP000185596">
    <property type="component" value="Unassembled WGS sequence"/>
</dbReference>
<feature type="region of interest" description="Disordered" evidence="1">
    <location>
        <begin position="233"/>
        <end position="496"/>
    </location>
</feature>
<evidence type="ECO:0000256" key="1">
    <source>
        <dbReference type="SAM" id="MobiDB-lite"/>
    </source>
</evidence>
<feature type="compositionally biased region" description="Pro residues" evidence="1">
    <location>
        <begin position="449"/>
        <end position="462"/>
    </location>
</feature>
<feature type="compositionally biased region" description="Polar residues" evidence="1">
    <location>
        <begin position="423"/>
        <end position="437"/>
    </location>
</feature>
<dbReference type="AlphaFoldDB" id="A0A1Q8CW85"/>
<feature type="compositionally biased region" description="Polar residues" evidence="1">
    <location>
        <begin position="593"/>
        <end position="603"/>
    </location>
</feature>
<dbReference type="RefSeq" id="WP_075124349.1">
    <property type="nucleotide sequence ID" value="NZ_MSIE01000006.1"/>
</dbReference>
<feature type="compositionally biased region" description="Low complexity" evidence="1">
    <location>
        <begin position="463"/>
        <end position="486"/>
    </location>
</feature>
<feature type="compositionally biased region" description="Pro residues" evidence="1">
    <location>
        <begin position="346"/>
        <end position="371"/>
    </location>
</feature>
<feature type="compositionally biased region" description="Polar residues" evidence="1">
    <location>
        <begin position="250"/>
        <end position="260"/>
    </location>
</feature>
<feature type="compositionally biased region" description="Basic and acidic residues" evidence="1">
    <location>
        <begin position="262"/>
        <end position="271"/>
    </location>
</feature>
<sequence>MRQTYPDLGFDPAPGRSADVEALLARLTETEAALVEVASGLSRSARPGAWRGTAAAAFRAGVGTLADAAREVAAAVVATREPLTTWSARLSANQREADRLDRLAGTVRDEPEALARVVAEAWRLRGRHLREAAAAVEALRGSGGEGWWGPSGATAAVAGQVSVWSGGLAVLVAPPPPTGLAALPLDAVPTPLPSGFLPAVPPNGVVTPAVAFPAAPVPTAPAAVQLDSVPARWSTPVEPSTRVVDLWSGPGTTARRSATPDSRVERDEPSRRLPIGRTPPVPAAHRSPSDHSRPADRRGADRRPATGPLPGHEEPGRTSRPAGARVEPPAARIAAPPDLTPHPSSAEPPPRQPPAGPPPGPAVPGPQPRPAGPIASDPLARAPSPPTSDPARTAGPATSAPPARTAGPSTSDPQARTAGPATSDPTRTPGPNTSNPPARTAGAHTSDPTRPPSPTSPNPLTRPVPQAWPASAPAGTGTASTHAPAHGTDHDDQDTDLGLVAMPVAPGVRTHRPAPPTRPRARLIAFVLSPTDSDTDSATDSDTDTDTLVLALVLVRADDHGRVRHDHLFLAPLCADFASPRTPAGPPPPHQRLLTTNERNANG</sequence>
<dbReference type="EMBL" id="MSIE01000006">
    <property type="protein sequence ID" value="OLF18619.1"/>
    <property type="molecule type" value="Genomic_DNA"/>
</dbReference>
<keyword evidence="3" id="KW-1185">Reference proteome</keyword>